<proteinExistence type="inferred from homology"/>
<feature type="compositionally biased region" description="Basic and acidic residues" evidence="2">
    <location>
        <begin position="312"/>
        <end position="322"/>
    </location>
</feature>
<evidence type="ECO:0000256" key="2">
    <source>
        <dbReference type="SAM" id="MobiDB-lite"/>
    </source>
</evidence>
<feature type="compositionally biased region" description="Basic and acidic residues" evidence="2">
    <location>
        <begin position="931"/>
        <end position="957"/>
    </location>
</feature>
<dbReference type="PROSITE" id="PS51651">
    <property type="entry name" value="DOCKER"/>
    <property type="match status" value="1"/>
</dbReference>
<dbReference type="Gene3D" id="1.20.58.740">
    <property type="match status" value="1"/>
</dbReference>
<dbReference type="Gene3D" id="1.25.40.410">
    <property type="match status" value="1"/>
</dbReference>
<feature type="region of interest" description="Disordered" evidence="2">
    <location>
        <begin position="267"/>
        <end position="322"/>
    </location>
</feature>
<evidence type="ECO:0000313" key="5">
    <source>
        <dbReference type="EMBL" id="KAJ6254755.1"/>
    </source>
</evidence>
<dbReference type="PANTHER" id="PTHR23317">
    <property type="entry name" value="DEDICATOR OF CYTOKINESIS DOCK"/>
    <property type="match status" value="1"/>
</dbReference>
<feature type="region of interest" description="Disordered" evidence="2">
    <location>
        <begin position="623"/>
        <end position="645"/>
    </location>
</feature>
<dbReference type="Pfam" id="PF14429">
    <property type="entry name" value="DOCK-C2"/>
    <property type="match status" value="1"/>
</dbReference>
<comment type="caution">
    <text evidence="5">The sequence shown here is derived from an EMBL/GenBank/DDBJ whole genome shotgun (WGS) entry which is preliminary data.</text>
</comment>
<dbReference type="InterPro" id="IPR043162">
    <property type="entry name" value="DOCK_C_lobe_C"/>
</dbReference>
<feature type="region of interest" description="Disordered" evidence="2">
    <location>
        <begin position="428"/>
        <end position="466"/>
    </location>
</feature>
<feature type="compositionally biased region" description="Low complexity" evidence="2">
    <location>
        <begin position="439"/>
        <end position="450"/>
    </location>
</feature>
<dbReference type="InterPro" id="IPR043161">
    <property type="entry name" value="DOCK_C_lobe_A"/>
</dbReference>
<gene>
    <name evidence="5" type="ORF">M0813_12065</name>
</gene>
<dbReference type="PANTHER" id="PTHR23317:SF76">
    <property type="entry name" value="LD20667P"/>
    <property type="match status" value="1"/>
</dbReference>
<dbReference type="InterPro" id="IPR026791">
    <property type="entry name" value="DOCK"/>
</dbReference>
<reference evidence="5" key="1">
    <citation type="submission" date="2022-08" db="EMBL/GenBank/DDBJ databases">
        <title>Novel sulfate-reducing endosymbionts in the free-living metamonad Anaeramoeba.</title>
        <authorList>
            <person name="Jerlstrom-Hultqvist J."/>
            <person name="Cepicka I."/>
            <person name="Gallot-Lavallee L."/>
            <person name="Salas-Leiva D."/>
            <person name="Curtis B.A."/>
            <person name="Zahonova K."/>
            <person name="Pipaliya S."/>
            <person name="Dacks J."/>
            <person name="Roger A.J."/>
        </authorList>
    </citation>
    <scope>NUCLEOTIDE SEQUENCE</scope>
    <source>
        <strain evidence="5">Schooner1</strain>
    </source>
</reference>
<feature type="domain" description="DOCKER" evidence="4">
    <location>
        <begin position="1383"/>
        <end position="1857"/>
    </location>
</feature>
<feature type="compositionally biased region" description="Low complexity" evidence="2">
    <location>
        <begin position="290"/>
        <end position="311"/>
    </location>
</feature>
<feature type="compositionally biased region" description="Basic and acidic residues" evidence="2">
    <location>
        <begin position="997"/>
        <end position="1014"/>
    </location>
</feature>
<keyword evidence="3" id="KW-0472">Membrane</keyword>
<evidence type="ECO:0000256" key="1">
    <source>
        <dbReference type="PROSITE-ProRule" id="PRU00984"/>
    </source>
</evidence>
<dbReference type="Proteomes" id="UP001150062">
    <property type="component" value="Unassembled WGS sequence"/>
</dbReference>
<keyword evidence="3" id="KW-1133">Transmembrane helix</keyword>
<evidence type="ECO:0000259" key="4">
    <source>
        <dbReference type="PROSITE" id="PS51651"/>
    </source>
</evidence>
<comment type="similarity">
    <text evidence="1">Belongs to the DOCK family.</text>
</comment>
<keyword evidence="3" id="KW-0812">Transmembrane</keyword>
<feature type="region of interest" description="Disordered" evidence="2">
    <location>
        <begin position="931"/>
        <end position="1014"/>
    </location>
</feature>
<feature type="compositionally biased region" description="Basic residues" evidence="2">
    <location>
        <begin position="984"/>
        <end position="996"/>
    </location>
</feature>
<dbReference type="EMBL" id="JAOAOG010000017">
    <property type="protein sequence ID" value="KAJ6254755.1"/>
    <property type="molecule type" value="Genomic_DNA"/>
</dbReference>
<dbReference type="InterPro" id="IPR027007">
    <property type="entry name" value="C2_DOCK-type_domain"/>
</dbReference>
<keyword evidence="6" id="KW-1185">Reference proteome</keyword>
<feature type="region of interest" description="Disordered" evidence="2">
    <location>
        <begin position="566"/>
        <end position="590"/>
    </location>
</feature>
<evidence type="ECO:0000256" key="3">
    <source>
        <dbReference type="SAM" id="Phobius"/>
    </source>
</evidence>
<sequence>MQNKKKKKKYDYDYDATVMSHSVQTDQNKSQLLIPRYKRIFELNKKQPTDLPSSRIRKKMLKSKTFSALCVYCMGRSLYYFTKKSTAMNFPVENVSKFQNIINNLLPISQSYEKSNSQTVKPTKPKHKLVRTLTRNYFELYQKENKQKKNSIIEKSDLQLPFHEYFKKVLNSLYLQDLTSTRKKYRTPLIPIFWTLNKNTLISEKQKKIKKNKRELSEFSQFETETETKTETTENEFSYLYFEPISITYRTNMQFEKIIDYNQEKKIKQKEKQKDKRKEKQKQKQKENQNQKQNQNQKENQKENQNQNQKENQQKNEKPMEKMNNEKLYCSVLLYDSQNDIQLSEKFYFILPIEKQSFEIGDLKNTADKTTQINKAIFKIPKNYQNPISLLIHIEKTFQGDYEKLVEPILNPKKNTFMTLKKSKKIKSNNYLHQEQTNDKNNNGNENSNENTDKLTDQNKSQAGKNGTQDLYRQKFIYIIIPISDLNSQDKQQNKCVNNFSPLLRYLPHDSHNSLENLFYDKKLTEKFYSKRKVPGYITIKLIKKETRYEFSQEIIDPCSRMTQDLNKQKNKTKQYTSQSKEGTQVSINDQKLKNLVNQNRFSKNDKSLKSNSKLQKQNNFDFEKVDDDDNDDNGSLSNQTSNKDKRRVNKNISIKEIQYFPQLLKLKPFTKYINDIYLYPISLCNFMFLKNYKYILIKMEYKNLDNLNTSGLKQIYGKYNEKSYVSKNLLTIKKIRKNLKINFQDEIKIALKSTFSEKDHFLFTFYKITKMKDDYENNNNVIGYSILPINSETISRNEIQSLKIFNRLDKKNYLNNLNDQKVSNNNNSSIENIYKNTTAYNIGKNEDKFYNDYDEERHFNVILNLKSSIYPKNKTINELFNNFQLIRSNKIKKRNSKIPNYLLISNYLFKKIIKSMQLFVFQHKSIGNENENKNEENKKKKKKEKENKEEMGEQKREKGKGKKKEKGERRGKGKQMEREKKYKKEKGKGKKTKKNREKEKENGKKIEIETKNKNNKKKDLEKLLLKTNEYKNIYQLVSKKTRSLSSNDNINDSVNKNEIKEGGEDIVEKIQLIQSDVPMNPLLSNSRNNTLRNQNKRNSVHNNNNNDDDDDDDDDNDYQDKSIIPNNRKNAEFIKNGIKGGVDVEKKNNNKIKNNTNGNQSNVIMEKVLNNEKNFIVLEIIEKIIINFQGQMKKKESVQNEDSKLYNILKLVLYIFKQKKSNLITINLLKTLIVILREFKIQIFEKSNIFLRRIIKQIFKHNIIINDSQISRLIYCIFYLLLLYTFKYNNNKLTKIKIVLDLTLEKILKTINKKFTKNEILNFKKVITNVKLLCNKNKDELFKKKSNKVLKDLQNKLLISFQMHDNKYDLEFSADLLRSTADLSRHRPIYRFNWFQRLEDLMCEEKNYSEIGLIKLHQSAMIFAYLNFMRPKGCILFSHDDDDDDYESSSSSSGGGSDVNFDVGNISSNTHDYKFNSIINNIHPSIKEEFYDYDNKIPNLKFIKKDYFSVKGLIHCLGGSLINFQKSNTLFYIERVSLLLITILKLQKNYKRCSIINNSLSKIYQKYNENKNGNFNTDYNYYKICFFGKKFNADNNKKFIYKYPLSIRITDLLNIFKEKFAPKFKKEIENLIVLSEFDLDVNNIDPNKYYITIKSVSLLINYDFNDLGDDDDYLNNDYLNPLKARHVKDYYSERTLKDKKTKEKKFYRNIYTVKYPFPYITTRQEIIKIQNNEISSIETAIIDICKKNLHLLRLLNLPKIPAKQLSLILNGSLLTMVNAGPFSLVQTHLTNQEQNEPKFNYQLKQTFKHFFKITEIALNRFIESSSSEYNQMNDIMKESLFKYKELCFPYLFDSKKFLNTNDNFNISKMFDEKLRNEDTIK</sequence>
<name>A0ABQ8ZDL9_9EUKA</name>
<feature type="transmembrane region" description="Helical" evidence="3">
    <location>
        <begin position="65"/>
        <end position="82"/>
    </location>
</feature>
<feature type="compositionally biased region" description="Basic and acidic residues" evidence="2">
    <location>
        <begin position="267"/>
        <end position="289"/>
    </location>
</feature>
<dbReference type="Pfam" id="PF20421">
    <property type="entry name" value="DHR-2_Lobe_C"/>
    <property type="match status" value="1"/>
</dbReference>
<accession>A0ABQ8ZDL9</accession>
<feature type="compositionally biased region" description="Acidic residues" evidence="2">
    <location>
        <begin position="1107"/>
        <end position="1118"/>
    </location>
</feature>
<dbReference type="InterPro" id="IPR046773">
    <property type="entry name" value="DOCKER_Lobe_C"/>
</dbReference>
<feature type="compositionally biased region" description="Polar residues" evidence="2">
    <location>
        <begin position="574"/>
        <end position="590"/>
    </location>
</feature>
<feature type="compositionally biased region" description="Basic and acidic residues" evidence="2">
    <location>
        <begin position="966"/>
        <end position="983"/>
    </location>
</feature>
<evidence type="ECO:0000313" key="6">
    <source>
        <dbReference type="Proteomes" id="UP001150062"/>
    </source>
</evidence>
<protein>
    <submittedName>
        <fullName evidence="5">Dedicator of cytokinesis dock</fullName>
    </submittedName>
</protein>
<dbReference type="InterPro" id="IPR027357">
    <property type="entry name" value="DOCKER_dom"/>
</dbReference>
<feature type="region of interest" description="Disordered" evidence="2">
    <location>
        <begin position="1079"/>
        <end position="1127"/>
    </location>
</feature>
<organism evidence="5 6">
    <name type="scientific">Anaeramoeba flamelloides</name>
    <dbReference type="NCBI Taxonomy" id="1746091"/>
    <lineage>
        <taxon>Eukaryota</taxon>
        <taxon>Metamonada</taxon>
        <taxon>Anaeramoebidae</taxon>
        <taxon>Anaeramoeba</taxon>
    </lineage>
</organism>
<feature type="compositionally biased region" description="Low complexity" evidence="2">
    <location>
        <begin position="1081"/>
        <end position="1094"/>
    </location>
</feature>